<dbReference type="GO" id="GO:0008233">
    <property type="term" value="F:peptidase activity"/>
    <property type="evidence" value="ECO:0007669"/>
    <property type="project" value="UniProtKB-KW"/>
</dbReference>
<dbReference type="InterPro" id="IPR009003">
    <property type="entry name" value="Peptidase_S1_PA"/>
</dbReference>
<evidence type="ECO:0000259" key="5">
    <source>
        <dbReference type="SMART" id="SM00228"/>
    </source>
</evidence>
<dbReference type="PANTHER" id="PTHR43343">
    <property type="entry name" value="PEPTIDASE S12"/>
    <property type="match status" value="1"/>
</dbReference>
<keyword evidence="4" id="KW-1133">Transmembrane helix</keyword>
<keyword evidence="7" id="KW-1185">Reference proteome</keyword>
<dbReference type="EMBL" id="JAUSRA010000001">
    <property type="protein sequence ID" value="MDP9797958.1"/>
    <property type="molecule type" value="Genomic_DNA"/>
</dbReference>
<gene>
    <name evidence="6" type="ORF">J2S43_006470</name>
</gene>
<dbReference type="SUPFAM" id="SSF50156">
    <property type="entry name" value="PDZ domain-like"/>
    <property type="match status" value="1"/>
</dbReference>
<comment type="caution">
    <text evidence="6">The sequence shown here is derived from an EMBL/GenBank/DDBJ whole genome shotgun (WGS) entry which is preliminary data.</text>
</comment>
<dbReference type="InterPro" id="IPR051201">
    <property type="entry name" value="Chloro_Bact_Ser_Proteases"/>
</dbReference>
<keyword evidence="2 6" id="KW-0378">Hydrolase</keyword>
<keyword evidence="1 6" id="KW-0645">Protease</keyword>
<dbReference type="Pfam" id="PF13180">
    <property type="entry name" value="PDZ_2"/>
    <property type="match status" value="1"/>
</dbReference>
<name>A0ABT9N380_9ACTN</name>
<proteinExistence type="predicted"/>
<reference evidence="6 7" key="1">
    <citation type="submission" date="2023-07" db="EMBL/GenBank/DDBJ databases">
        <title>Sequencing the genomes of 1000 actinobacteria strains.</title>
        <authorList>
            <person name="Klenk H.-P."/>
        </authorList>
    </citation>
    <scope>NUCLEOTIDE SEQUENCE [LARGE SCALE GENOMIC DNA]</scope>
    <source>
        <strain evidence="6 7">DSM 44710</strain>
    </source>
</reference>
<feature type="region of interest" description="Disordered" evidence="3">
    <location>
        <begin position="1"/>
        <end position="29"/>
    </location>
</feature>
<evidence type="ECO:0000256" key="2">
    <source>
        <dbReference type="ARBA" id="ARBA00022801"/>
    </source>
</evidence>
<dbReference type="Pfam" id="PF13365">
    <property type="entry name" value="Trypsin_2"/>
    <property type="match status" value="1"/>
</dbReference>
<dbReference type="InterPro" id="IPR001940">
    <property type="entry name" value="Peptidase_S1C"/>
</dbReference>
<evidence type="ECO:0000313" key="6">
    <source>
        <dbReference type="EMBL" id="MDP9797958.1"/>
    </source>
</evidence>
<accession>A0ABT9N380</accession>
<dbReference type="Proteomes" id="UP001240984">
    <property type="component" value="Unassembled WGS sequence"/>
</dbReference>
<dbReference type="InterPro" id="IPR001478">
    <property type="entry name" value="PDZ"/>
</dbReference>
<keyword evidence="4" id="KW-0472">Membrane</keyword>
<dbReference type="PANTHER" id="PTHR43343:SF3">
    <property type="entry name" value="PROTEASE DO-LIKE 8, CHLOROPLASTIC"/>
    <property type="match status" value="1"/>
</dbReference>
<feature type="transmembrane region" description="Helical" evidence="4">
    <location>
        <begin position="70"/>
        <end position="93"/>
    </location>
</feature>
<keyword evidence="4" id="KW-0812">Transmembrane</keyword>
<feature type="domain" description="PDZ" evidence="5">
    <location>
        <begin position="331"/>
        <end position="405"/>
    </location>
</feature>
<sequence>MTDGGIPPQPGVRGTSAPPGSAWWSDAMSDPWRNPYTQAAVILPAEPAGDGDPEPVTDPDAPRARLWRPVVLLCLVSAVLAGTLGGAVGYALALRGGAVAGALPAGAGALDPPPAAVRPPESLAGVAERVGPSVVTIRVSGPQGGVGSGFVVSQDGYVITNHHVVEGGSRTSLAVVFSDGTAAPATLVGQDPESDLAVLKVQKEGLIAVDLGDSDSVAVGDPLLAFGSPLALANTVTQGIVSALDRTIQSDQSGQVRYYAAIQTDAAINQGNSGGPLVDAAGRVVGVNAVIKSVAGEQETAGNIGIAFAIPINQAKRVSQEIIATGKARRTVIGAEVGNASSGLTGGVRLETVQANGPASAAGLRAGDVVTRLDHHPLNDAIDLVALVRKYAPGSVVTVEYRRGSATQTASVTLAADAQ</sequence>
<evidence type="ECO:0000256" key="4">
    <source>
        <dbReference type="SAM" id="Phobius"/>
    </source>
</evidence>
<evidence type="ECO:0000313" key="7">
    <source>
        <dbReference type="Proteomes" id="UP001240984"/>
    </source>
</evidence>
<organism evidence="6 7">
    <name type="scientific">Catenuloplanes nepalensis</name>
    <dbReference type="NCBI Taxonomy" id="587533"/>
    <lineage>
        <taxon>Bacteria</taxon>
        <taxon>Bacillati</taxon>
        <taxon>Actinomycetota</taxon>
        <taxon>Actinomycetes</taxon>
        <taxon>Micromonosporales</taxon>
        <taxon>Micromonosporaceae</taxon>
        <taxon>Catenuloplanes</taxon>
    </lineage>
</organism>
<dbReference type="EC" id="3.4.21.-" evidence="6"/>
<dbReference type="Gene3D" id="2.40.10.120">
    <property type="match status" value="1"/>
</dbReference>
<dbReference type="Gene3D" id="2.30.42.10">
    <property type="match status" value="1"/>
</dbReference>
<protein>
    <submittedName>
        <fullName evidence="6">Serine protease PepD</fullName>
        <ecNumber evidence="6">3.4.21.-</ecNumber>
    </submittedName>
</protein>
<dbReference type="InterPro" id="IPR036034">
    <property type="entry name" value="PDZ_sf"/>
</dbReference>
<evidence type="ECO:0000256" key="1">
    <source>
        <dbReference type="ARBA" id="ARBA00022670"/>
    </source>
</evidence>
<dbReference type="SUPFAM" id="SSF50494">
    <property type="entry name" value="Trypsin-like serine proteases"/>
    <property type="match status" value="1"/>
</dbReference>
<dbReference type="RefSeq" id="WP_306835417.1">
    <property type="nucleotide sequence ID" value="NZ_JAUSRA010000001.1"/>
</dbReference>
<dbReference type="PRINTS" id="PR00834">
    <property type="entry name" value="PROTEASES2C"/>
</dbReference>
<dbReference type="GO" id="GO:0006508">
    <property type="term" value="P:proteolysis"/>
    <property type="evidence" value="ECO:0007669"/>
    <property type="project" value="UniProtKB-KW"/>
</dbReference>
<dbReference type="SMART" id="SM00228">
    <property type="entry name" value="PDZ"/>
    <property type="match status" value="1"/>
</dbReference>
<evidence type="ECO:0000256" key="3">
    <source>
        <dbReference type="SAM" id="MobiDB-lite"/>
    </source>
</evidence>